<dbReference type="PANTHER" id="PTHR36115:SF6">
    <property type="entry name" value="PROLINE-RICH ANTIGEN HOMOLOG"/>
    <property type="match status" value="1"/>
</dbReference>
<evidence type="ECO:0000256" key="1">
    <source>
        <dbReference type="ARBA" id="ARBA00004651"/>
    </source>
</evidence>
<keyword evidence="3 6" id="KW-0812">Transmembrane</keyword>
<keyword evidence="5 6" id="KW-0472">Membrane</keyword>
<feature type="transmembrane region" description="Helical" evidence="6">
    <location>
        <begin position="176"/>
        <end position="197"/>
    </location>
</feature>
<dbReference type="RefSeq" id="WP_100923217.1">
    <property type="nucleotide sequence ID" value="NZ_CP020372.1"/>
</dbReference>
<dbReference type="InterPro" id="IPR051791">
    <property type="entry name" value="Pra-immunoreactive"/>
</dbReference>
<dbReference type="KEGG" id="tsy:THSYN_32405"/>
<reference evidence="8 9" key="1">
    <citation type="submission" date="2017-03" db="EMBL/GenBank/DDBJ databases">
        <title>Complete genome sequence of Candidatus 'Thiodictyon syntrophicum' sp. nov. strain Cad16T, a photolithoautotroph purple sulfur bacterium isolated from an alpine meromictic lake.</title>
        <authorList>
            <person name="Luedin S.M."/>
            <person name="Pothier J.F."/>
            <person name="Danza F."/>
            <person name="Storelli N."/>
            <person name="Wittwer M."/>
            <person name="Tonolla M."/>
        </authorList>
    </citation>
    <scope>NUCLEOTIDE SEQUENCE [LARGE SCALE GENOMIC DNA]</scope>
    <source>
        <strain evidence="8 9">Cad16T</strain>
        <plasmid evidence="9">Plasmid pts485</plasmid>
    </source>
</reference>
<dbReference type="Pfam" id="PF06271">
    <property type="entry name" value="RDD"/>
    <property type="match status" value="1"/>
</dbReference>
<evidence type="ECO:0000313" key="8">
    <source>
        <dbReference type="EMBL" id="AUB85606.1"/>
    </source>
</evidence>
<accession>A0A2K8UJ60</accession>
<geneLocation type="plasmid" evidence="9">
    <name>pts485</name>
</geneLocation>
<dbReference type="AlphaFoldDB" id="A0A2K8UJ60"/>
<evidence type="ECO:0000256" key="4">
    <source>
        <dbReference type="ARBA" id="ARBA00022989"/>
    </source>
</evidence>
<dbReference type="PANTHER" id="PTHR36115">
    <property type="entry name" value="PROLINE-RICH ANTIGEN HOMOLOG-RELATED"/>
    <property type="match status" value="1"/>
</dbReference>
<keyword evidence="8" id="KW-0614">Plasmid</keyword>
<protein>
    <recommendedName>
        <fullName evidence="7">RDD domain-containing protein</fullName>
    </recommendedName>
</protein>
<evidence type="ECO:0000256" key="6">
    <source>
        <dbReference type="SAM" id="Phobius"/>
    </source>
</evidence>
<feature type="transmembrane region" description="Helical" evidence="6">
    <location>
        <begin position="217"/>
        <end position="235"/>
    </location>
</feature>
<keyword evidence="9" id="KW-1185">Reference proteome</keyword>
<dbReference type="InterPro" id="IPR010432">
    <property type="entry name" value="RDD"/>
</dbReference>
<evidence type="ECO:0000256" key="3">
    <source>
        <dbReference type="ARBA" id="ARBA00022692"/>
    </source>
</evidence>
<feature type="domain" description="RDD" evidence="7">
    <location>
        <begin position="21"/>
        <end position="137"/>
    </location>
</feature>
<dbReference type="Proteomes" id="UP000232638">
    <property type="component" value="Plasmid pTs485"/>
</dbReference>
<keyword evidence="2" id="KW-1003">Cell membrane</keyword>
<dbReference type="GO" id="GO:0005886">
    <property type="term" value="C:plasma membrane"/>
    <property type="evidence" value="ECO:0007669"/>
    <property type="project" value="UniProtKB-SubCell"/>
</dbReference>
<sequence length="252" mass="26973">MCPTWNWQGKEPAAGSRRIGYPRISRRLQALLIDGLIVPISAIGALVLAPQLGLQGGYAAGTAALAVFMLEPFLISVTGGTLAHHLLGLRVVNRRSGGNITIFAAGVRFLAKTLLGLFSLASILLTKQHQAIHDVLVGSLVVLKHPEQLPAYEVLGERRVEQQEHGYLYPSRARRILMIIISNVLGLLAIALVSASLISERCSVSGRCSSAEDALNAVLSVLWIAGVVASIVLGWQGRLIGSRRRVNPEKAA</sequence>
<dbReference type="OrthoDB" id="9793824at2"/>
<evidence type="ECO:0000259" key="7">
    <source>
        <dbReference type="Pfam" id="PF06271"/>
    </source>
</evidence>
<keyword evidence="4 6" id="KW-1133">Transmembrane helix</keyword>
<name>A0A2K8UJ60_9GAMM</name>
<evidence type="ECO:0000256" key="2">
    <source>
        <dbReference type="ARBA" id="ARBA00022475"/>
    </source>
</evidence>
<feature type="transmembrane region" description="Helical" evidence="6">
    <location>
        <begin position="31"/>
        <end position="52"/>
    </location>
</feature>
<evidence type="ECO:0000256" key="5">
    <source>
        <dbReference type="ARBA" id="ARBA00023136"/>
    </source>
</evidence>
<evidence type="ECO:0000313" key="9">
    <source>
        <dbReference type="Proteomes" id="UP000232638"/>
    </source>
</evidence>
<organism evidence="8 9">
    <name type="scientific">Candidatus Thiodictyon syntrophicum</name>
    <dbReference type="NCBI Taxonomy" id="1166950"/>
    <lineage>
        <taxon>Bacteria</taxon>
        <taxon>Pseudomonadati</taxon>
        <taxon>Pseudomonadota</taxon>
        <taxon>Gammaproteobacteria</taxon>
        <taxon>Chromatiales</taxon>
        <taxon>Chromatiaceae</taxon>
        <taxon>Thiodictyon</taxon>
    </lineage>
</organism>
<dbReference type="EMBL" id="CP020372">
    <property type="protein sequence ID" value="AUB85606.1"/>
    <property type="molecule type" value="Genomic_DNA"/>
</dbReference>
<comment type="subcellular location">
    <subcellularLocation>
        <location evidence="1">Cell membrane</location>
        <topology evidence="1">Multi-pass membrane protein</topology>
    </subcellularLocation>
</comment>
<proteinExistence type="predicted"/>
<feature type="transmembrane region" description="Helical" evidence="6">
    <location>
        <begin position="58"/>
        <end position="87"/>
    </location>
</feature>
<gene>
    <name evidence="8" type="ORF">THSYN_32405</name>
</gene>